<keyword evidence="2" id="KW-1185">Reference proteome</keyword>
<evidence type="ECO:0000313" key="2">
    <source>
        <dbReference type="Proteomes" id="UP000053647"/>
    </source>
</evidence>
<protein>
    <submittedName>
        <fullName evidence="1">Uncharacterized protein</fullName>
    </submittedName>
</protein>
<dbReference type="Proteomes" id="UP000053647">
    <property type="component" value="Unassembled WGS sequence"/>
</dbReference>
<organism evidence="1 2">
    <name type="scientific">Paxillus involutus ATCC 200175</name>
    <dbReference type="NCBI Taxonomy" id="664439"/>
    <lineage>
        <taxon>Eukaryota</taxon>
        <taxon>Fungi</taxon>
        <taxon>Dikarya</taxon>
        <taxon>Basidiomycota</taxon>
        <taxon>Agaricomycotina</taxon>
        <taxon>Agaricomycetes</taxon>
        <taxon>Agaricomycetidae</taxon>
        <taxon>Boletales</taxon>
        <taxon>Paxilineae</taxon>
        <taxon>Paxillaceae</taxon>
        <taxon>Paxillus</taxon>
    </lineage>
</organism>
<name>A0A0C9SZ74_PAXIN</name>
<dbReference type="AlphaFoldDB" id="A0A0C9SZ74"/>
<dbReference type="HOGENOM" id="CLU_2015962_0_0_1"/>
<proteinExistence type="predicted"/>
<sequence>MSSVPGVQIDENGWPGRFQWLATHSAARRRCTRSGGLSFPRHLVAQCIRMLVDPPHTTRSWPKSLQLARHGPSGSGKRKTWSGQATTVNGVRALVTCGLWLVSGNSAFVQGAFGVCSALRTWI</sequence>
<reference evidence="2" key="2">
    <citation type="submission" date="2015-01" db="EMBL/GenBank/DDBJ databases">
        <title>Evolutionary Origins and Diversification of the Mycorrhizal Mutualists.</title>
        <authorList>
            <consortium name="DOE Joint Genome Institute"/>
            <consortium name="Mycorrhizal Genomics Consortium"/>
            <person name="Kohler A."/>
            <person name="Kuo A."/>
            <person name="Nagy L.G."/>
            <person name="Floudas D."/>
            <person name="Copeland A."/>
            <person name="Barry K.W."/>
            <person name="Cichocki N."/>
            <person name="Veneault-Fourrey C."/>
            <person name="LaButti K."/>
            <person name="Lindquist E.A."/>
            <person name="Lipzen A."/>
            <person name="Lundell T."/>
            <person name="Morin E."/>
            <person name="Murat C."/>
            <person name="Riley R."/>
            <person name="Ohm R."/>
            <person name="Sun H."/>
            <person name="Tunlid A."/>
            <person name="Henrissat B."/>
            <person name="Grigoriev I.V."/>
            <person name="Hibbett D.S."/>
            <person name="Martin F."/>
        </authorList>
    </citation>
    <scope>NUCLEOTIDE SEQUENCE [LARGE SCALE GENOMIC DNA]</scope>
    <source>
        <strain evidence="2">ATCC 200175</strain>
    </source>
</reference>
<accession>A0A0C9SZ74</accession>
<dbReference type="EMBL" id="KN819337">
    <property type="protein sequence ID" value="KIJ15429.1"/>
    <property type="molecule type" value="Genomic_DNA"/>
</dbReference>
<evidence type="ECO:0000313" key="1">
    <source>
        <dbReference type="EMBL" id="KIJ15429.1"/>
    </source>
</evidence>
<gene>
    <name evidence="1" type="ORF">PAXINDRAFT_169260</name>
</gene>
<reference evidence="1 2" key="1">
    <citation type="submission" date="2014-06" db="EMBL/GenBank/DDBJ databases">
        <authorList>
            <consortium name="DOE Joint Genome Institute"/>
            <person name="Kuo A."/>
            <person name="Kohler A."/>
            <person name="Nagy L.G."/>
            <person name="Floudas D."/>
            <person name="Copeland A."/>
            <person name="Barry K.W."/>
            <person name="Cichocki N."/>
            <person name="Veneault-Fourrey C."/>
            <person name="LaButti K."/>
            <person name="Lindquist E.A."/>
            <person name="Lipzen A."/>
            <person name="Lundell T."/>
            <person name="Morin E."/>
            <person name="Murat C."/>
            <person name="Sun H."/>
            <person name="Tunlid A."/>
            <person name="Henrissat B."/>
            <person name="Grigoriev I.V."/>
            <person name="Hibbett D.S."/>
            <person name="Martin F."/>
            <person name="Nordberg H.P."/>
            <person name="Cantor M.N."/>
            <person name="Hua S.X."/>
        </authorList>
    </citation>
    <scope>NUCLEOTIDE SEQUENCE [LARGE SCALE GENOMIC DNA]</scope>
    <source>
        <strain evidence="1 2">ATCC 200175</strain>
    </source>
</reference>